<dbReference type="AlphaFoldDB" id="A0AAD5RZZ9"/>
<evidence type="ECO:0000313" key="2">
    <source>
        <dbReference type="Proteomes" id="UP001212841"/>
    </source>
</evidence>
<dbReference type="Proteomes" id="UP001212841">
    <property type="component" value="Unassembled WGS sequence"/>
</dbReference>
<keyword evidence="2" id="KW-1185">Reference proteome</keyword>
<protein>
    <submittedName>
        <fullName evidence="1">Uncharacterized protein</fullName>
    </submittedName>
</protein>
<name>A0AAD5RZZ9_9FUNG</name>
<accession>A0AAD5RZZ9</accession>
<organism evidence="1 2">
    <name type="scientific">Rhizophlyctis rosea</name>
    <dbReference type="NCBI Taxonomy" id="64517"/>
    <lineage>
        <taxon>Eukaryota</taxon>
        <taxon>Fungi</taxon>
        <taxon>Fungi incertae sedis</taxon>
        <taxon>Chytridiomycota</taxon>
        <taxon>Chytridiomycota incertae sedis</taxon>
        <taxon>Chytridiomycetes</taxon>
        <taxon>Rhizophlyctidales</taxon>
        <taxon>Rhizophlyctidaceae</taxon>
        <taxon>Rhizophlyctis</taxon>
    </lineage>
</organism>
<proteinExistence type="predicted"/>
<reference evidence="1" key="1">
    <citation type="submission" date="2020-05" db="EMBL/GenBank/DDBJ databases">
        <title>Phylogenomic resolution of chytrid fungi.</title>
        <authorList>
            <person name="Stajich J.E."/>
            <person name="Amses K."/>
            <person name="Simmons R."/>
            <person name="Seto K."/>
            <person name="Myers J."/>
            <person name="Bonds A."/>
            <person name="Quandt C.A."/>
            <person name="Barry K."/>
            <person name="Liu P."/>
            <person name="Grigoriev I."/>
            <person name="Longcore J.E."/>
            <person name="James T.Y."/>
        </authorList>
    </citation>
    <scope>NUCLEOTIDE SEQUENCE</scope>
    <source>
        <strain evidence="1">JEL0318</strain>
    </source>
</reference>
<dbReference type="EMBL" id="JADGJD010002679">
    <property type="protein sequence ID" value="KAJ3029822.1"/>
    <property type="molecule type" value="Genomic_DNA"/>
</dbReference>
<evidence type="ECO:0000313" key="1">
    <source>
        <dbReference type="EMBL" id="KAJ3029822.1"/>
    </source>
</evidence>
<comment type="caution">
    <text evidence="1">The sequence shown here is derived from an EMBL/GenBank/DDBJ whole genome shotgun (WGS) entry which is preliminary data.</text>
</comment>
<feature type="non-terminal residue" evidence="1">
    <location>
        <position position="1"/>
    </location>
</feature>
<sequence>MDSVNFVTMTTRSTFFTLDAIEAAFLEFSLRVAELTEQRMRVGYQTPPHESFLQRFQHEIMATVPKEDAHKVSEVWKKLDEDPAKWPRFFADVTGRGAKEDDKVVFHVSYAYYPWFNIDTAQKFYQMRTVRHWISWKASITDWTSKLEPAQNYPCPPTPTQQNRHPHRPKLCVYRVRRLRVWRKGLWGDELLPEAGLSDDEGFGCYYIGVVWGGVGRGDLLLWTKDRVFDFKAYGAMYNQNILVLQKGEDAFAGDVVSKGKPNASSLAGNLAQANVADAASKLIKGFTRGNGVEDFVEGGKEVKG</sequence>
<gene>
    <name evidence="1" type="ORF">HK097_005710</name>
</gene>